<feature type="domain" description="Protein kinase" evidence="1">
    <location>
        <begin position="10"/>
        <end position="283"/>
    </location>
</feature>
<dbReference type="HOGENOM" id="CLU_037351_0_0_1"/>
<protein>
    <recommendedName>
        <fullName evidence="1">Protein kinase domain-containing protein</fullName>
    </recommendedName>
</protein>
<dbReference type="Pfam" id="PF00069">
    <property type="entry name" value="Pkinase"/>
    <property type="match status" value="1"/>
</dbReference>
<dbReference type="InterPro" id="IPR011009">
    <property type="entry name" value="Kinase-like_dom_sf"/>
</dbReference>
<dbReference type="SMART" id="SM00220">
    <property type="entry name" value="S_TKc"/>
    <property type="match status" value="1"/>
</dbReference>
<dbReference type="EMBL" id="KN840463">
    <property type="protein sequence ID" value="KIP09686.1"/>
    <property type="molecule type" value="Genomic_DNA"/>
</dbReference>
<dbReference type="STRING" id="745531.A0A0C3S2S7"/>
<dbReference type="InterPro" id="IPR008271">
    <property type="entry name" value="Ser/Thr_kinase_AS"/>
</dbReference>
<dbReference type="PANTHER" id="PTHR24348">
    <property type="entry name" value="SERINE/THREONINE-PROTEIN KINASE UNC-51-RELATED"/>
    <property type="match status" value="1"/>
</dbReference>
<dbReference type="InterPro" id="IPR045269">
    <property type="entry name" value="Atg1-like"/>
</dbReference>
<proteinExistence type="predicted"/>
<dbReference type="AlphaFoldDB" id="A0A0C3S2S7"/>
<evidence type="ECO:0000313" key="2">
    <source>
        <dbReference type="EMBL" id="KIP09686.1"/>
    </source>
</evidence>
<reference evidence="2 3" key="1">
    <citation type="journal article" date="2014" name="PLoS Genet.">
        <title>Analysis of the Phlebiopsis gigantea genome, transcriptome and secretome provides insight into its pioneer colonization strategies of wood.</title>
        <authorList>
            <person name="Hori C."/>
            <person name="Ishida T."/>
            <person name="Igarashi K."/>
            <person name="Samejima M."/>
            <person name="Suzuki H."/>
            <person name="Master E."/>
            <person name="Ferreira P."/>
            <person name="Ruiz-Duenas F.J."/>
            <person name="Held B."/>
            <person name="Canessa P."/>
            <person name="Larrondo L.F."/>
            <person name="Schmoll M."/>
            <person name="Druzhinina I.S."/>
            <person name="Kubicek C.P."/>
            <person name="Gaskell J.A."/>
            <person name="Kersten P."/>
            <person name="St John F."/>
            <person name="Glasner J."/>
            <person name="Sabat G."/>
            <person name="Splinter BonDurant S."/>
            <person name="Syed K."/>
            <person name="Yadav J."/>
            <person name="Mgbeahuruike A.C."/>
            <person name="Kovalchuk A."/>
            <person name="Asiegbu F.O."/>
            <person name="Lackner G."/>
            <person name="Hoffmeister D."/>
            <person name="Rencoret J."/>
            <person name="Gutierrez A."/>
            <person name="Sun H."/>
            <person name="Lindquist E."/>
            <person name="Barry K."/>
            <person name="Riley R."/>
            <person name="Grigoriev I.V."/>
            <person name="Henrissat B."/>
            <person name="Kues U."/>
            <person name="Berka R.M."/>
            <person name="Martinez A.T."/>
            <person name="Covert S.F."/>
            <person name="Blanchette R.A."/>
            <person name="Cullen D."/>
        </authorList>
    </citation>
    <scope>NUCLEOTIDE SEQUENCE [LARGE SCALE GENOMIC DNA]</scope>
    <source>
        <strain evidence="2 3">11061_1 CR5-6</strain>
    </source>
</reference>
<accession>A0A0C3S2S7</accession>
<dbReference type="CDD" id="cd14014">
    <property type="entry name" value="STKc_PknB_like"/>
    <property type="match status" value="1"/>
</dbReference>
<dbReference type="InterPro" id="IPR000719">
    <property type="entry name" value="Prot_kinase_dom"/>
</dbReference>
<dbReference type="GO" id="GO:0010506">
    <property type="term" value="P:regulation of autophagy"/>
    <property type="evidence" value="ECO:0007669"/>
    <property type="project" value="InterPro"/>
</dbReference>
<dbReference type="SUPFAM" id="SSF56112">
    <property type="entry name" value="Protein kinase-like (PK-like)"/>
    <property type="match status" value="1"/>
</dbReference>
<dbReference type="GO" id="GO:0005737">
    <property type="term" value="C:cytoplasm"/>
    <property type="evidence" value="ECO:0007669"/>
    <property type="project" value="TreeGrafter"/>
</dbReference>
<evidence type="ECO:0000259" key="1">
    <source>
        <dbReference type="PROSITE" id="PS50011"/>
    </source>
</evidence>
<dbReference type="Gene3D" id="1.10.510.10">
    <property type="entry name" value="Transferase(Phosphotransferase) domain 1"/>
    <property type="match status" value="1"/>
</dbReference>
<organism evidence="2 3">
    <name type="scientific">Phlebiopsis gigantea (strain 11061_1 CR5-6)</name>
    <name type="common">White-rot fungus</name>
    <name type="synonym">Peniophora gigantea</name>
    <dbReference type="NCBI Taxonomy" id="745531"/>
    <lineage>
        <taxon>Eukaryota</taxon>
        <taxon>Fungi</taxon>
        <taxon>Dikarya</taxon>
        <taxon>Basidiomycota</taxon>
        <taxon>Agaricomycotina</taxon>
        <taxon>Agaricomycetes</taxon>
        <taxon>Polyporales</taxon>
        <taxon>Phanerochaetaceae</taxon>
        <taxon>Phlebiopsis</taxon>
    </lineage>
</organism>
<dbReference type="PANTHER" id="PTHR24348:SF68">
    <property type="entry name" value="SERINE_THREONINE-PROTEIN KINASE ATG1C"/>
    <property type="match status" value="1"/>
</dbReference>
<dbReference type="OrthoDB" id="68483at2759"/>
<name>A0A0C3S2S7_PHLG1</name>
<keyword evidence="3" id="KW-1185">Reference proteome</keyword>
<dbReference type="PROSITE" id="PS00108">
    <property type="entry name" value="PROTEIN_KINASE_ST"/>
    <property type="match status" value="1"/>
</dbReference>
<dbReference type="GO" id="GO:0004674">
    <property type="term" value="F:protein serine/threonine kinase activity"/>
    <property type="evidence" value="ECO:0007669"/>
    <property type="project" value="InterPro"/>
</dbReference>
<sequence length="342" mass="38698">MYDEDLGNRLHFKEEIGFGNWGSVWLCRPYLIPTVGDTPGTLSDVKVATKLVHRSKTATTKARVQSLWNEWKVVTSLAHAPHPSIIDFYSFVVTDSYALITMAYHPRLVSVEVPETYAREWFRSLLSGVDFLHRNGLVHNDIKPANILLSTSSVPVLVDFGFAKQYDPQAPDAFHSNLSYGTPEYLSPERAAGHLHDSRKSDVWSLGVTFFEILMGRTPFEELEGEDFSTKEQLRRYWTLTARGKWLGEWSMSDPMEKLLRRMISPNADLRCTAEAAMADSYWTIPSSTDSESKSSKSIHSELFPVTRSLRRQLIHSFQENLQTFPTRSTPVASSTASLSAK</sequence>
<evidence type="ECO:0000313" key="3">
    <source>
        <dbReference type="Proteomes" id="UP000053257"/>
    </source>
</evidence>
<dbReference type="GO" id="GO:0005524">
    <property type="term" value="F:ATP binding"/>
    <property type="evidence" value="ECO:0007669"/>
    <property type="project" value="InterPro"/>
</dbReference>
<dbReference type="PROSITE" id="PS50011">
    <property type="entry name" value="PROTEIN_KINASE_DOM"/>
    <property type="match status" value="1"/>
</dbReference>
<dbReference type="Proteomes" id="UP000053257">
    <property type="component" value="Unassembled WGS sequence"/>
</dbReference>
<gene>
    <name evidence="2" type="ORF">PHLGIDRAFT_67047</name>
</gene>